<sequence>MGFVQGGLLGHGNSGRGKGAAWDAGSALLSFCLRVAPHCRGFTFGARARIGKRVSPECCDATTASCGWYGVPERFRANCAFGGRPMRGAALSHPHRVTARVKHTLKRGDSTITR</sequence>
<evidence type="ECO:0000313" key="1">
    <source>
        <dbReference type="EMBL" id="CDM25486.1"/>
    </source>
</evidence>
<dbReference type="AlphaFoldDB" id="W8X5U4"/>
<evidence type="ECO:0000313" key="2">
    <source>
        <dbReference type="Proteomes" id="UP000019805"/>
    </source>
</evidence>
<keyword evidence="2" id="KW-1185">Reference proteome</keyword>
<dbReference type="HOGENOM" id="CLU_2116588_0_0_4"/>
<proteinExistence type="predicted"/>
<protein>
    <submittedName>
        <fullName evidence="1">Uncharacterized protein</fullName>
    </submittedName>
</protein>
<dbReference type="Proteomes" id="UP000019805">
    <property type="component" value="Chromosome"/>
</dbReference>
<reference evidence="1 2" key="1">
    <citation type="journal article" date="2014" name="BMC Microbiol.">
        <title>The oxygen-independent metabolism of cyclic monoterpenes in Castellaniella defragrans 65Phen.</title>
        <authorList>
            <person name="Petasch J."/>
            <person name="Disch E.M."/>
            <person name="Markert S."/>
            <person name="Becher D."/>
            <person name="Schweder T."/>
            <person name="Huttel B."/>
            <person name="Reinhardt R."/>
            <person name="Harder J."/>
        </authorList>
    </citation>
    <scope>NUCLEOTIDE SEQUENCE [LARGE SCALE GENOMIC DNA]</scope>
    <source>
        <strain evidence="1">65Phen</strain>
    </source>
</reference>
<dbReference type="STRING" id="1437824.BN940_15211"/>
<dbReference type="KEGG" id="cdn:BN940_15211"/>
<dbReference type="EMBL" id="HG916765">
    <property type="protein sequence ID" value="CDM25486.1"/>
    <property type="molecule type" value="Genomic_DNA"/>
</dbReference>
<name>W8X5U4_CASD6</name>
<gene>
    <name evidence="1" type="ORF">BN940_15211</name>
</gene>
<organism evidence="1 2">
    <name type="scientific">Castellaniella defragrans (strain DSM 12143 / CCUG 39792 / 65Phen)</name>
    <name type="common">Alcaligenes defragrans</name>
    <dbReference type="NCBI Taxonomy" id="1437824"/>
    <lineage>
        <taxon>Bacteria</taxon>
        <taxon>Pseudomonadati</taxon>
        <taxon>Pseudomonadota</taxon>
        <taxon>Betaproteobacteria</taxon>
        <taxon>Burkholderiales</taxon>
        <taxon>Alcaligenaceae</taxon>
        <taxon>Castellaniella</taxon>
    </lineage>
</organism>
<accession>W8X5U4</accession>